<proteinExistence type="predicted"/>
<feature type="signal peptide" evidence="5">
    <location>
        <begin position="1"/>
        <end position="24"/>
    </location>
</feature>
<comment type="caution">
    <text evidence="7">The sequence shown here is derived from an EMBL/GenBank/DDBJ whole genome shotgun (WGS) entry which is preliminary data.</text>
</comment>
<evidence type="ECO:0000256" key="5">
    <source>
        <dbReference type="SAM" id="SignalP"/>
    </source>
</evidence>
<dbReference type="SUPFAM" id="SSF46626">
    <property type="entry name" value="Cytochrome c"/>
    <property type="match status" value="1"/>
</dbReference>
<keyword evidence="8" id="KW-1185">Reference proteome</keyword>
<name>A0ABU0YT21_9PROT</name>
<dbReference type="InterPro" id="IPR010538">
    <property type="entry name" value="DHOR"/>
</dbReference>
<dbReference type="EMBL" id="JAUYVI010000008">
    <property type="protein sequence ID" value="MDQ7250864.1"/>
    <property type="molecule type" value="Genomic_DNA"/>
</dbReference>
<evidence type="ECO:0000259" key="6">
    <source>
        <dbReference type="PROSITE" id="PS51007"/>
    </source>
</evidence>
<dbReference type="Proteomes" id="UP001230156">
    <property type="component" value="Unassembled WGS sequence"/>
</dbReference>
<dbReference type="InterPro" id="IPR036909">
    <property type="entry name" value="Cyt_c-like_dom_sf"/>
</dbReference>
<evidence type="ECO:0000256" key="3">
    <source>
        <dbReference type="ARBA" id="ARBA00023004"/>
    </source>
</evidence>
<dbReference type="PANTHER" id="PTHR30600:SF4">
    <property type="entry name" value="CYTOCHROME C DOMAIN-CONTAINING PROTEIN"/>
    <property type="match status" value="1"/>
</dbReference>
<accession>A0ABU0YT21</accession>
<feature type="chain" id="PRO_5046666939" evidence="5">
    <location>
        <begin position="25"/>
        <end position="428"/>
    </location>
</feature>
<evidence type="ECO:0000256" key="2">
    <source>
        <dbReference type="ARBA" id="ARBA00022723"/>
    </source>
</evidence>
<keyword evidence="5" id="KW-0732">Signal</keyword>
<dbReference type="PROSITE" id="PS51007">
    <property type="entry name" value="CYTC"/>
    <property type="match status" value="1"/>
</dbReference>
<reference evidence="8" key="1">
    <citation type="submission" date="2023-08" db="EMBL/GenBank/DDBJ databases">
        <title>Rhodospirillaceae gen. nov., a novel taxon isolated from the Yangtze River Yuezi River estuary sludge.</title>
        <authorList>
            <person name="Ruan L."/>
        </authorList>
    </citation>
    <scope>NUCLEOTIDE SEQUENCE [LARGE SCALE GENOMIC DNA]</scope>
    <source>
        <strain evidence="8">R-7</strain>
    </source>
</reference>
<sequence>MSKSLNFLTGLALLLALAAQPARANPAQDVVRDPGLPQDAKGLDFEIGRALFERHWAAAPASTQAADGLGPLFNARACVSCHPGGGRGVPFDKLGATLPALLFRLGSHHAEATLAGDPLYGQQIQTQSVAGIGAEASVGVSFETHSVTLADGTVVELRKPIPKLDQLAYGPLASRTVVSPRLATAIHGIGLLEQIPEREILANKGKPNYVIDPITGQRALGRFGWKAGVASLEVQDAKALDLDIGLSNPVYRDAYGDCTAKEVDCLKMPTGVSPQFENLEVPSSLTRLIDRFVGEAMLPPVPAAENAEAGRKIFAEAGCGACHTSSFQLADGRNIAPYTDLLLHDMGFGLADHMAEGEASGKEWRTAPLWGIGQALRADDVGLLHDGRARNVLEAILWHDGEAAAARAQVEQLSTQDRQALIDFIGSL</sequence>
<dbReference type="RefSeq" id="WP_379960668.1">
    <property type="nucleotide sequence ID" value="NZ_JAUYVI010000008.1"/>
</dbReference>
<evidence type="ECO:0000313" key="7">
    <source>
        <dbReference type="EMBL" id="MDQ7250864.1"/>
    </source>
</evidence>
<dbReference type="Pfam" id="PF06537">
    <property type="entry name" value="DHOR"/>
    <property type="match status" value="2"/>
</dbReference>
<evidence type="ECO:0000256" key="1">
    <source>
        <dbReference type="ARBA" id="ARBA00022617"/>
    </source>
</evidence>
<keyword evidence="1 4" id="KW-0349">Heme</keyword>
<protein>
    <submittedName>
        <fullName evidence="7">Di-heme oxidoredictase family protein</fullName>
    </submittedName>
</protein>
<keyword evidence="2 4" id="KW-0479">Metal-binding</keyword>
<dbReference type="InterPro" id="IPR051395">
    <property type="entry name" value="Cytochrome_c_Peroxidase/MauG"/>
</dbReference>
<evidence type="ECO:0000313" key="8">
    <source>
        <dbReference type="Proteomes" id="UP001230156"/>
    </source>
</evidence>
<dbReference type="Gene3D" id="1.10.760.10">
    <property type="entry name" value="Cytochrome c-like domain"/>
    <property type="match status" value="1"/>
</dbReference>
<dbReference type="InterPro" id="IPR009056">
    <property type="entry name" value="Cyt_c-like_dom"/>
</dbReference>
<evidence type="ECO:0000256" key="4">
    <source>
        <dbReference type="PROSITE-ProRule" id="PRU00433"/>
    </source>
</evidence>
<gene>
    <name evidence="7" type="ORF">Q8A70_24455</name>
</gene>
<dbReference type="PANTHER" id="PTHR30600">
    <property type="entry name" value="CYTOCHROME C PEROXIDASE-RELATED"/>
    <property type="match status" value="1"/>
</dbReference>
<dbReference type="PIRSF" id="PIRSF028099">
    <property type="entry name" value="DUF1111"/>
    <property type="match status" value="1"/>
</dbReference>
<keyword evidence="3 4" id="KW-0408">Iron</keyword>
<feature type="domain" description="Cytochrome c" evidence="6">
    <location>
        <begin position="305"/>
        <end position="428"/>
    </location>
</feature>
<organism evidence="7 8">
    <name type="scientific">Dongia sedimenti</name>
    <dbReference type="NCBI Taxonomy" id="3064282"/>
    <lineage>
        <taxon>Bacteria</taxon>
        <taxon>Pseudomonadati</taxon>
        <taxon>Pseudomonadota</taxon>
        <taxon>Alphaproteobacteria</taxon>
        <taxon>Rhodospirillales</taxon>
        <taxon>Dongiaceae</taxon>
        <taxon>Dongia</taxon>
    </lineage>
</organism>